<dbReference type="InterPro" id="IPR027417">
    <property type="entry name" value="P-loop_NTPase"/>
</dbReference>
<keyword evidence="7" id="KW-0029">Amino-acid transport</keyword>
<reference evidence="12 13" key="1">
    <citation type="journal article" date="2022" name="Nat. Genet.">
        <title>Improved pea reference genome and pan-genome highlight genomic features and evolutionary characteristics.</title>
        <authorList>
            <person name="Yang T."/>
            <person name="Liu R."/>
            <person name="Luo Y."/>
            <person name="Hu S."/>
            <person name="Wang D."/>
            <person name="Wang C."/>
            <person name="Pandey M.K."/>
            <person name="Ge S."/>
            <person name="Xu Q."/>
            <person name="Li N."/>
            <person name="Li G."/>
            <person name="Huang Y."/>
            <person name="Saxena R.K."/>
            <person name="Ji Y."/>
            <person name="Li M."/>
            <person name="Yan X."/>
            <person name="He Y."/>
            <person name="Liu Y."/>
            <person name="Wang X."/>
            <person name="Xiang C."/>
            <person name="Varshney R.K."/>
            <person name="Ding H."/>
            <person name="Gao S."/>
            <person name="Zong X."/>
        </authorList>
    </citation>
    <scope>NUCLEOTIDE SEQUENCE [LARGE SCALE GENOMIC DNA]</scope>
    <source>
        <strain evidence="12 13">cv. Zhongwan 6</strain>
    </source>
</reference>
<evidence type="ECO:0000256" key="9">
    <source>
        <dbReference type="ARBA" id="ARBA00023136"/>
    </source>
</evidence>
<dbReference type="InterPro" id="IPR013057">
    <property type="entry name" value="AA_transpt_TM"/>
</dbReference>
<protein>
    <submittedName>
        <fullName evidence="12">DEAD-box ATP-dependent RNA helicase 52B</fullName>
    </submittedName>
</protein>
<keyword evidence="6" id="KW-0694">RNA-binding</keyword>
<evidence type="ECO:0000259" key="11">
    <source>
        <dbReference type="PROSITE" id="PS51192"/>
    </source>
</evidence>
<dbReference type="Pfam" id="PF00270">
    <property type="entry name" value="DEAD"/>
    <property type="match status" value="1"/>
</dbReference>
<evidence type="ECO:0000256" key="3">
    <source>
        <dbReference type="ARBA" id="ARBA00022692"/>
    </source>
</evidence>
<organism evidence="12 13">
    <name type="scientific">Pisum sativum</name>
    <name type="common">Garden pea</name>
    <name type="synonym">Lathyrus oleraceus</name>
    <dbReference type="NCBI Taxonomy" id="3888"/>
    <lineage>
        <taxon>Eukaryota</taxon>
        <taxon>Viridiplantae</taxon>
        <taxon>Streptophyta</taxon>
        <taxon>Embryophyta</taxon>
        <taxon>Tracheophyta</taxon>
        <taxon>Spermatophyta</taxon>
        <taxon>Magnoliopsida</taxon>
        <taxon>eudicotyledons</taxon>
        <taxon>Gunneridae</taxon>
        <taxon>Pentapetalae</taxon>
        <taxon>rosids</taxon>
        <taxon>fabids</taxon>
        <taxon>Fabales</taxon>
        <taxon>Fabaceae</taxon>
        <taxon>Papilionoideae</taxon>
        <taxon>50 kb inversion clade</taxon>
        <taxon>NPAAA clade</taxon>
        <taxon>Hologalegina</taxon>
        <taxon>IRL clade</taxon>
        <taxon>Fabeae</taxon>
        <taxon>Lathyrus</taxon>
    </lineage>
</organism>
<evidence type="ECO:0000313" key="13">
    <source>
        <dbReference type="Proteomes" id="UP001058974"/>
    </source>
</evidence>
<dbReference type="SMART" id="SM00487">
    <property type="entry name" value="DEXDc"/>
    <property type="match status" value="1"/>
</dbReference>
<name>A0A9D4WYD6_PEA</name>
<dbReference type="GO" id="GO:0006865">
    <property type="term" value="P:amino acid transport"/>
    <property type="evidence" value="ECO:0007669"/>
    <property type="project" value="UniProtKB-KW"/>
</dbReference>
<dbReference type="PROSITE" id="PS51192">
    <property type="entry name" value="HELICASE_ATP_BIND_1"/>
    <property type="match status" value="1"/>
</dbReference>
<keyword evidence="3 10" id="KW-0812">Transmembrane</keyword>
<comment type="caution">
    <text evidence="12">The sequence shown here is derived from an EMBL/GenBank/DDBJ whole genome shotgun (WGS) entry which is preliminary data.</text>
</comment>
<comment type="subcellular location">
    <subcellularLocation>
        <location evidence="1">Membrane</location>
    </subcellularLocation>
</comment>
<dbReference type="EMBL" id="JAMSHJ010000005">
    <property type="protein sequence ID" value="KAI5409800.1"/>
    <property type="molecule type" value="Genomic_DNA"/>
</dbReference>
<evidence type="ECO:0000256" key="4">
    <source>
        <dbReference type="ARBA" id="ARBA00022801"/>
    </source>
</evidence>
<keyword evidence="8 10" id="KW-1133">Transmembrane helix</keyword>
<evidence type="ECO:0000313" key="12">
    <source>
        <dbReference type="EMBL" id="KAI5409800.1"/>
    </source>
</evidence>
<keyword evidence="2" id="KW-0813">Transport</keyword>
<keyword evidence="4" id="KW-0378">Hydrolase</keyword>
<dbReference type="GO" id="GO:0016787">
    <property type="term" value="F:hydrolase activity"/>
    <property type="evidence" value="ECO:0007669"/>
    <property type="project" value="UniProtKB-KW"/>
</dbReference>
<evidence type="ECO:0000256" key="8">
    <source>
        <dbReference type="ARBA" id="ARBA00022989"/>
    </source>
</evidence>
<dbReference type="GO" id="GO:0004664">
    <property type="term" value="F:prephenate dehydratase activity"/>
    <property type="evidence" value="ECO:0007669"/>
    <property type="project" value="InterPro"/>
</dbReference>
<dbReference type="SUPFAM" id="SSF53850">
    <property type="entry name" value="Periplasmic binding protein-like II"/>
    <property type="match status" value="1"/>
</dbReference>
<evidence type="ECO:0000256" key="2">
    <source>
        <dbReference type="ARBA" id="ARBA00022448"/>
    </source>
</evidence>
<dbReference type="AlphaFoldDB" id="A0A9D4WYD6"/>
<sequence length="614" mass="67005">MLLLPTTTEPIFLRPRIHHLSIAPLTDHVAEAVTVMVLHVISLDPNNNNRRGTSTTTTILLIGTIALRLSPALSQKTALFCFPIISGIMKDRLGSGLSAMPHGGGSDVAYPTALILSPTRELSCQIHAEANKFAYQTGVKIAVAYGGAPIGQQLRVLERGVDILVATPGRLVDMIERERVSLKKIKYLALDEADRMLDMGFEHQIRNIVQQMNMPAPGARQTLLFSATFPDNIQKLASDFLSNYVFLAVGRVGSSTELIVQKIESVQDMEKRNRLVDLLRRNVVNGKLALSLIFVETKKGADALESWLCRSGFPAIAIHGDKALAQCRMVLNDLGVDKVRDQDTAVAAKTVAINCVRHTGAIASSRAAEIYGLDILAEGIQVITFAIAQLGWIAGPSMMLLFAFIIYYTSTLLSVGYRTGDQLNGKRNYTYTQAVRAYLGGYKVKLCGIVLMLRQRHIVNRLQNSTVSGKNELSYAKQVGFFRPIIGGSVTYNDQPYSKFLKSSLDSTSALGIVQMLHDIAVVCIYQFKGRVVNVGFKRLEKSLSFFGFAARKAVSATAFTVTGVVNKFLTVAINVTIWDKHASPAGLVCLLFTIIGGVLYQQSVTGNCSMLSV</sequence>
<dbReference type="GO" id="GO:0005524">
    <property type="term" value="F:ATP binding"/>
    <property type="evidence" value="ECO:0007669"/>
    <property type="project" value="InterPro"/>
</dbReference>
<dbReference type="Gene3D" id="3.40.50.300">
    <property type="entry name" value="P-loop containing nucleotide triphosphate hydrolases"/>
    <property type="match status" value="1"/>
</dbReference>
<keyword evidence="5 12" id="KW-0067">ATP-binding</keyword>
<dbReference type="GO" id="GO:0003723">
    <property type="term" value="F:RNA binding"/>
    <property type="evidence" value="ECO:0007669"/>
    <property type="project" value="UniProtKB-KW"/>
</dbReference>
<evidence type="ECO:0000256" key="6">
    <source>
        <dbReference type="ARBA" id="ARBA00022884"/>
    </source>
</evidence>
<proteinExistence type="predicted"/>
<feature type="transmembrane region" description="Helical" evidence="10">
    <location>
        <begin position="390"/>
        <end position="408"/>
    </location>
</feature>
<dbReference type="GO" id="GO:0004386">
    <property type="term" value="F:helicase activity"/>
    <property type="evidence" value="ECO:0007669"/>
    <property type="project" value="UniProtKB-KW"/>
</dbReference>
<dbReference type="SUPFAM" id="SSF52540">
    <property type="entry name" value="P-loop containing nucleoside triphosphate hydrolases"/>
    <property type="match status" value="2"/>
</dbReference>
<dbReference type="InterPro" id="IPR011545">
    <property type="entry name" value="DEAD/DEAH_box_helicase_dom"/>
</dbReference>
<dbReference type="Pfam" id="PF01490">
    <property type="entry name" value="Aa_trans"/>
    <property type="match status" value="1"/>
</dbReference>
<evidence type="ECO:0000256" key="1">
    <source>
        <dbReference type="ARBA" id="ARBA00004370"/>
    </source>
</evidence>
<dbReference type="Proteomes" id="UP001058974">
    <property type="component" value="Chromosome 5"/>
</dbReference>
<evidence type="ECO:0000256" key="7">
    <source>
        <dbReference type="ARBA" id="ARBA00022970"/>
    </source>
</evidence>
<dbReference type="PANTHER" id="PTHR47958">
    <property type="entry name" value="ATP-DEPENDENT RNA HELICASE DBP3"/>
    <property type="match status" value="1"/>
</dbReference>
<keyword evidence="5 12" id="KW-0547">Nucleotide-binding</keyword>
<feature type="domain" description="Helicase ATP-binding" evidence="11">
    <location>
        <begin position="57"/>
        <end position="247"/>
    </location>
</feature>
<dbReference type="GO" id="GO:0016020">
    <property type="term" value="C:membrane"/>
    <property type="evidence" value="ECO:0007669"/>
    <property type="project" value="UniProtKB-SubCell"/>
</dbReference>
<dbReference type="InterPro" id="IPR014001">
    <property type="entry name" value="Helicase_ATP-bd"/>
</dbReference>
<keyword evidence="5 12" id="KW-0347">Helicase</keyword>
<evidence type="ECO:0000256" key="10">
    <source>
        <dbReference type="SAM" id="Phobius"/>
    </source>
</evidence>
<dbReference type="GO" id="GO:0009094">
    <property type="term" value="P:L-phenylalanine biosynthetic process"/>
    <property type="evidence" value="ECO:0007669"/>
    <property type="project" value="InterPro"/>
</dbReference>
<dbReference type="Gene3D" id="3.40.190.10">
    <property type="entry name" value="Periplasmic binding protein-like II"/>
    <property type="match status" value="1"/>
</dbReference>
<keyword evidence="13" id="KW-1185">Reference proteome</keyword>
<accession>A0A9D4WYD6</accession>
<keyword evidence="9 10" id="KW-0472">Membrane</keyword>
<gene>
    <name evidence="12" type="ORF">KIW84_055308</name>
</gene>
<dbReference type="Gramene" id="Psat05G0530800-T1">
    <property type="protein sequence ID" value="KAI5409800.1"/>
    <property type="gene ID" value="KIW84_055308"/>
</dbReference>
<evidence type="ECO:0000256" key="5">
    <source>
        <dbReference type="ARBA" id="ARBA00022806"/>
    </source>
</evidence>